<dbReference type="SUPFAM" id="SSF50978">
    <property type="entry name" value="WD40 repeat-like"/>
    <property type="match status" value="1"/>
</dbReference>
<dbReference type="InterPro" id="IPR036322">
    <property type="entry name" value="WD40_repeat_dom_sf"/>
</dbReference>
<dbReference type="PANTHER" id="PTHR16288:SF0">
    <property type="entry name" value="TRNA (GUANINE-N(7)-)-METHYLTRANSFERASE NON-CATALYTIC SUBUNIT WDR4"/>
    <property type="match status" value="1"/>
</dbReference>
<dbReference type="Proteomes" id="UP001439008">
    <property type="component" value="Unassembled WGS sequence"/>
</dbReference>
<evidence type="ECO:0000256" key="4">
    <source>
        <dbReference type="ARBA" id="ARBA00022737"/>
    </source>
</evidence>
<protein>
    <submittedName>
        <fullName evidence="7">tRNA (Guanine-N(7)-)-methyltransferase non-catalytic subunit trm82</fullName>
    </submittedName>
</protein>
<keyword evidence="2 6" id="KW-0853">WD repeat</keyword>
<keyword evidence="8" id="KW-1185">Reference proteome</keyword>
<name>A0ABV2ARI5_9EUKA</name>
<keyword evidence="5" id="KW-0539">Nucleus</keyword>
<evidence type="ECO:0000313" key="7">
    <source>
        <dbReference type="EMBL" id="MES1922013.1"/>
    </source>
</evidence>
<evidence type="ECO:0000313" key="8">
    <source>
        <dbReference type="Proteomes" id="UP001439008"/>
    </source>
</evidence>
<dbReference type="InterPro" id="IPR015943">
    <property type="entry name" value="WD40/YVTN_repeat-like_dom_sf"/>
</dbReference>
<dbReference type="SMART" id="SM00320">
    <property type="entry name" value="WD40"/>
    <property type="match status" value="3"/>
</dbReference>
<keyword evidence="3" id="KW-0819">tRNA processing</keyword>
<feature type="repeat" description="WD" evidence="6">
    <location>
        <begin position="183"/>
        <end position="208"/>
    </location>
</feature>
<dbReference type="PROSITE" id="PS50082">
    <property type="entry name" value="WD_REPEATS_2"/>
    <property type="match status" value="1"/>
</dbReference>
<dbReference type="Pfam" id="PF00400">
    <property type="entry name" value="WD40"/>
    <property type="match status" value="2"/>
</dbReference>
<dbReference type="PANTHER" id="PTHR16288">
    <property type="entry name" value="WD40 REPEAT PROTEIN 4"/>
    <property type="match status" value="1"/>
</dbReference>
<evidence type="ECO:0000256" key="3">
    <source>
        <dbReference type="ARBA" id="ARBA00022694"/>
    </source>
</evidence>
<evidence type="ECO:0000256" key="1">
    <source>
        <dbReference type="ARBA" id="ARBA00004123"/>
    </source>
</evidence>
<dbReference type="Gene3D" id="2.130.10.10">
    <property type="entry name" value="YVTN repeat-like/Quinoprotein amine dehydrogenase"/>
    <property type="match status" value="1"/>
</dbReference>
<accession>A0ABV2ARI5</accession>
<reference evidence="7 8" key="1">
    <citation type="journal article" date="2024" name="BMC Biol.">
        <title>Comparative genomics of Ascetosporea gives new insight into the evolutionary basis for animal parasitism in Rhizaria.</title>
        <authorList>
            <person name="Hiltunen Thoren M."/>
            <person name="Onut-Brannstrom I."/>
            <person name="Alfjorden A."/>
            <person name="Peckova H."/>
            <person name="Swords F."/>
            <person name="Hooper C."/>
            <person name="Holzer A.S."/>
            <person name="Bass D."/>
            <person name="Burki F."/>
        </authorList>
    </citation>
    <scope>NUCLEOTIDE SEQUENCE [LARGE SCALE GENOMIC DNA]</scope>
    <source>
        <strain evidence="7">20-A016</strain>
    </source>
</reference>
<keyword evidence="4" id="KW-0677">Repeat</keyword>
<organism evidence="7 8">
    <name type="scientific">Bonamia ostreae</name>
    <dbReference type="NCBI Taxonomy" id="126728"/>
    <lineage>
        <taxon>Eukaryota</taxon>
        <taxon>Sar</taxon>
        <taxon>Rhizaria</taxon>
        <taxon>Endomyxa</taxon>
        <taxon>Ascetosporea</taxon>
        <taxon>Haplosporida</taxon>
        <taxon>Bonamia</taxon>
    </lineage>
</organism>
<comment type="subcellular location">
    <subcellularLocation>
        <location evidence="1">Nucleus</location>
    </subcellularLocation>
</comment>
<evidence type="ECO:0000256" key="5">
    <source>
        <dbReference type="ARBA" id="ARBA00023242"/>
    </source>
</evidence>
<dbReference type="InterPro" id="IPR001680">
    <property type="entry name" value="WD40_rpt"/>
</dbReference>
<gene>
    <name evidence="7" type="primary">TRM82</name>
    <name evidence="7" type="ORF">MHBO_003534</name>
</gene>
<evidence type="ECO:0000256" key="2">
    <source>
        <dbReference type="ARBA" id="ARBA00022574"/>
    </source>
</evidence>
<sequence>MAVYFSDNGYIVCEADGTAKMLYSILNILRFSFKNENPKKISSFYSKNEKLKSVAQSSNFLIYSTFDKKLFFVDFRKNKIELKVSKNVESIKIINSGIEKAIIFDSVGDVYKICENGQNGVETKFCFGSISPITSISVSPDKKWFAAADKTSRIRISRLDSIQKIESFCFGHQLSPTQLLFCGDLLVSGGRDNFLIVWDYKKGKLLFKIDFDLIKIDYFEKIKFETNIDTDLIKEETFKKLKSDKIGIKTVKNFGNKIAVLCYKNLEQIAILRIELEEIKVQKIIKFGKIANFEFENANFLTVFAERGKAVPEAIKINI</sequence>
<proteinExistence type="predicted"/>
<evidence type="ECO:0000256" key="6">
    <source>
        <dbReference type="PROSITE-ProRule" id="PRU00221"/>
    </source>
</evidence>
<comment type="caution">
    <text evidence="7">The sequence shown here is derived from an EMBL/GenBank/DDBJ whole genome shotgun (WGS) entry which is preliminary data.</text>
</comment>
<dbReference type="InterPro" id="IPR028884">
    <property type="entry name" value="Trm82"/>
</dbReference>
<dbReference type="EMBL" id="JBDODL010002081">
    <property type="protein sequence ID" value="MES1922013.1"/>
    <property type="molecule type" value="Genomic_DNA"/>
</dbReference>